<dbReference type="AlphaFoldDB" id="A0A1F5F321"/>
<gene>
    <name evidence="2" type="ORF">A2228_00365</name>
</gene>
<protein>
    <submittedName>
        <fullName evidence="2">Uncharacterized protein</fullName>
    </submittedName>
</protein>
<reference evidence="2 3" key="1">
    <citation type="journal article" date="2016" name="Nat. Commun.">
        <title>Thousands of microbial genomes shed light on interconnected biogeochemical processes in an aquifer system.</title>
        <authorList>
            <person name="Anantharaman K."/>
            <person name="Brown C.T."/>
            <person name="Hug L.A."/>
            <person name="Sharon I."/>
            <person name="Castelle C.J."/>
            <person name="Probst A.J."/>
            <person name="Thomas B.C."/>
            <person name="Singh A."/>
            <person name="Wilkins M.J."/>
            <person name="Karaoz U."/>
            <person name="Brodie E.L."/>
            <person name="Williams K.H."/>
            <person name="Hubbard S.S."/>
            <person name="Banfield J.F."/>
        </authorList>
    </citation>
    <scope>NUCLEOTIDE SEQUENCE [LARGE SCALE GENOMIC DNA]</scope>
</reference>
<keyword evidence="1" id="KW-1133">Transmembrane helix</keyword>
<keyword evidence="1" id="KW-0812">Transmembrane</keyword>
<organism evidence="2 3">
    <name type="scientific">Candidatus Collierbacteria bacterium RIFOXYA2_FULL_46_10</name>
    <dbReference type="NCBI Taxonomy" id="1817726"/>
    <lineage>
        <taxon>Bacteria</taxon>
        <taxon>Candidatus Collieribacteriota</taxon>
    </lineage>
</organism>
<feature type="transmembrane region" description="Helical" evidence="1">
    <location>
        <begin position="30"/>
        <end position="52"/>
    </location>
</feature>
<evidence type="ECO:0000313" key="2">
    <source>
        <dbReference type="EMBL" id="OGD74071.1"/>
    </source>
</evidence>
<dbReference type="Proteomes" id="UP000176191">
    <property type="component" value="Unassembled WGS sequence"/>
</dbReference>
<evidence type="ECO:0000313" key="3">
    <source>
        <dbReference type="Proteomes" id="UP000176191"/>
    </source>
</evidence>
<proteinExistence type="predicted"/>
<accession>A0A1F5F321</accession>
<evidence type="ECO:0000256" key="1">
    <source>
        <dbReference type="SAM" id="Phobius"/>
    </source>
</evidence>
<dbReference type="EMBL" id="MFAK01000041">
    <property type="protein sequence ID" value="OGD74071.1"/>
    <property type="molecule type" value="Genomic_DNA"/>
</dbReference>
<comment type="caution">
    <text evidence="2">The sequence shown here is derived from an EMBL/GenBank/DDBJ whole genome shotgun (WGS) entry which is preliminary data.</text>
</comment>
<sequence length="369" mass="40313">MLPELPETIAPPHKPNLIYRALTRWTHLNLPLKLISMILFLGLCAAGLYYAVTDNGQIAYIGPSPTTIPLATPMSPPPFPSLPDCVSGVYSAEISYACSTQGFYNIKYQCSDGRSFVVGDGKTCIDIFDAGNQARKNCGESCAIQISPVPSPLVSPPPTADPSTSISCMPALYRIPAGSIIKPENLTEYLKPEYAVDPKNTTVKPGEFYLHGMKITNTSRQQISTAWSHFQMSGSPIQVDRTKDIQTQYTWANGCTIDSSDTIFCPAEHFSIPVGQSVVLNQPLYVTEITKTPPNESITSGYHIQLKSASSDYVIKDCGTEMMTINSTTPSISPSPSPKPTLYSCLYNCVIKERKPITTCRKQCSLPNY</sequence>
<keyword evidence="1" id="KW-0472">Membrane</keyword>
<name>A0A1F5F321_9BACT</name>